<evidence type="ECO:0000256" key="4">
    <source>
        <dbReference type="ARBA" id="ARBA00022833"/>
    </source>
</evidence>
<reference evidence="11" key="1">
    <citation type="submission" date="2016-10" db="EMBL/GenBank/DDBJ databases">
        <title>Comparative genomics uncovers the prolific and rare metabolic potential of the cyanobacterial genus Moorea.</title>
        <authorList>
            <person name="Leao T."/>
            <person name="Castelao G."/>
            <person name="Korobeynikov A."/>
            <person name="Monroe E.A."/>
            <person name="Podell S."/>
            <person name="Glukhov E."/>
            <person name="Allen E."/>
            <person name="Gerwick W.H."/>
            <person name="Gerwick L."/>
        </authorList>
    </citation>
    <scope>NUCLEOTIDE SEQUENCE [LARGE SCALE GENOMIC DNA]</scope>
    <source>
        <strain evidence="11">JHB</strain>
    </source>
</reference>
<feature type="domain" description="Cas12f1-like TNB" evidence="8">
    <location>
        <begin position="317"/>
        <end position="380"/>
    </location>
</feature>
<evidence type="ECO:0000256" key="2">
    <source>
        <dbReference type="ARBA" id="ARBA00022578"/>
    </source>
</evidence>
<dbReference type="Pfam" id="PF07282">
    <property type="entry name" value="Cas12f1-like_TNB"/>
    <property type="match status" value="1"/>
</dbReference>
<accession>A0A1D9FU21</accession>
<dbReference type="GO" id="GO:0003677">
    <property type="term" value="F:DNA binding"/>
    <property type="evidence" value="ECO:0007669"/>
    <property type="project" value="UniProtKB-KW"/>
</dbReference>
<gene>
    <name evidence="10" type="ORF">BJP36_02160</name>
</gene>
<dbReference type="Proteomes" id="UP000176944">
    <property type="component" value="Chromosome"/>
</dbReference>
<keyword evidence="6" id="KW-0233">DNA recombination</keyword>
<dbReference type="InterPro" id="IPR010095">
    <property type="entry name" value="Cas12f1-like_TNB"/>
</dbReference>
<evidence type="ECO:0000313" key="10">
    <source>
        <dbReference type="EMBL" id="AOY78878.2"/>
    </source>
</evidence>
<dbReference type="InterPro" id="IPR001959">
    <property type="entry name" value="Transposase"/>
</dbReference>
<evidence type="ECO:0000259" key="9">
    <source>
        <dbReference type="Pfam" id="PF12323"/>
    </source>
</evidence>
<evidence type="ECO:0000256" key="3">
    <source>
        <dbReference type="ARBA" id="ARBA00022723"/>
    </source>
</evidence>
<organism evidence="10 11">
    <name type="scientific">Moorena producens (strain JHB)</name>
    <dbReference type="NCBI Taxonomy" id="1454205"/>
    <lineage>
        <taxon>Bacteria</taxon>
        <taxon>Bacillati</taxon>
        <taxon>Cyanobacteriota</taxon>
        <taxon>Cyanophyceae</taxon>
        <taxon>Coleofasciculales</taxon>
        <taxon>Coleofasciculaceae</taxon>
        <taxon>Moorena</taxon>
    </lineage>
</organism>
<keyword evidence="3" id="KW-0479">Metal-binding</keyword>
<evidence type="ECO:0000313" key="11">
    <source>
        <dbReference type="Proteomes" id="UP000176944"/>
    </source>
</evidence>
<dbReference type="InterPro" id="IPR021027">
    <property type="entry name" value="Transposase_put_HTH"/>
</dbReference>
<evidence type="ECO:0000259" key="8">
    <source>
        <dbReference type="Pfam" id="PF07282"/>
    </source>
</evidence>
<name>A0A1D9FU21_MOOP1</name>
<keyword evidence="2" id="KW-0815">Transposition</keyword>
<comment type="similarity">
    <text evidence="1">In the C-terminal section; belongs to the transposase 35 family.</text>
</comment>
<evidence type="ECO:0000256" key="6">
    <source>
        <dbReference type="ARBA" id="ARBA00023172"/>
    </source>
</evidence>
<dbReference type="Pfam" id="PF01385">
    <property type="entry name" value="OrfB_IS605"/>
    <property type="match status" value="1"/>
</dbReference>
<evidence type="ECO:0000256" key="5">
    <source>
        <dbReference type="ARBA" id="ARBA00023125"/>
    </source>
</evidence>
<evidence type="ECO:0000259" key="7">
    <source>
        <dbReference type="Pfam" id="PF01385"/>
    </source>
</evidence>
<protein>
    <submittedName>
        <fullName evidence="10">Transposase</fullName>
    </submittedName>
</protein>
<evidence type="ECO:0000256" key="1">
    <source>
        <dbReference type="ARBA" id="ARBA00008761"/>
    </source>
</evidence>
<proteinExistence type="inferred from homology"/>
<keyword evidence="5" id="KW-0238">DNA-binding</keyword>
<feature type="domain" description="Probable transposase IS891/IS1136/IS1341" evidence="7">
    <location>
        <begin position="200"/>
        <end position="304"/>
    </location>
</feature>
<dbReference type="GO" id="GO:0046872">
    <property type="term" value="F:metal ion binding"/>
    <property type="evidence" value="ECO:0007669"/>
    <property type="project" value="UniProtKB-KW"/>
</dbReference>
<feature type="domain" description="Transposase putative helix-turn-helix" evidence="9">
    <location>
        <begin position="1"/>
        <end position="47"/>
    </location>
</feature>
<dbReference type="NCBIfam" id="NF040570">
    <property type="entry name" value="guided_TnpB"/>
    <property type="match status" value="1"/>
</dbReference>
<keyword evidence="4" id="KW-0862">Zinc</keyword>
<dbReference type="AlphaFoldDB" id="A0A1D9FU21"/>
<sequence length="440" mass="51151">MTLTMNYTYRIYPDAAQQEAMLSWLETCRRLYNRCLRDLKDWMNSRKCRIDSCSINREYIMSPDISFPGYSSQKRQLTQWKKTEPDLQEVHSQVTQDVVKRLHNSWESFKQRGRGFPRLKKSGRYQSFLFTQFSTNPLRFNQIKLPKIGLVDINLHREIPHGFKIKGVRVVSRCRSRSVAFRPGTKWFVVITIQADLSVPETSPFGRAIGLDVGLIDLLATSDGLTIPRPKFFGDLQGKLKLLQRRLSRKQKRSNNYSKAQIKVARLHHKIANTRKDFHLKIAHQLCDQADSIFVEDIDYRVMAKGFLGKHSLDAGFGQFRDLLKWVCWKRGKFFSTVDHKGTSKQCPECGYQWNNNLSIRWHTCDECGYSNNRDVASAEIIRNRGIEKYPRTIGERKLPAECVLSGIFNLDKCNAGMPNREVGKPALYRAFQRREDVTK</sequence>
<dbReference type="EMBL" id="CP017708">
    <property type="protein sequence ID" value="AOY78878.2"/>
    <property type="molecule type" value="Genomic_DNA"/>
</dbReference>
<dbReference type="GO" id="GO:0006310">
    <property type="term" value="P:DNA recombination"/>
    <property type="evidence" value="ECO:0007669"/>
    <property type="project" value="UniProtKB-KW"/>
</dbReference>
<dbReference type="Pfam" id="PF12323">
    <property type="entry name" value="HTH_OrfB_IS605"/>
    <property type="match status" value="1"/>
</dbReference>
<dbReference type="GO" id="GO:0032196">
    <property type="term" value="P:transposition"/>
    <property type="evidence" value="ECO:0007669"/>
    <property type="project" value="UniProtKB-KW"/>
</dbReference>